<evidence type="ECO:0000256" key="1">
    <source>
        <dbReference type="ARBA" id="ARBA00005234"/>
    </source>
</evidence>
<feature type="compositionally biased region" description="Basic residues" evidence="6">
    <location>
        <begin position="862"/>
        <end position="874"/>
    </location>
</feature>
<evidence type="ECO:0000256" key="2">
    <source>
        <dbReference type="ARBA" id="ARBA00022670"/>
    </source>
</evidence>
<proteinExistence type="inferred from homology"/>
<dbReference type="PROSITE" id="PS50600">
    <property type="entry name" value="ULP_PROTEASE"/>
    <property type="match status" value="1"/>
</dbReference>
<feature type="coiled-coil region" evidence="5">
    <location>
        <begin position="762"/>
        <end position="789"/>
    </location>
</feature>
<feature type="compositionally biased region" description="Basic and acidic residues" evidence="6">
    <location>
        <begin position="293"/>
        <end position="302"/>
    </location>
</feature>
<dbReference type="GO" id="GO:0006508">
    <property type="term" value="P:proteolysis"/>
    <property type="evidence" value="ECO:0007669"/>
    <property type="project" value="UniProtKB-KW"/>
</dbReference>
<feature type="compositionally biased region" description="Acidic residues" evidence="6">
    <location>
        <begin position="255"/>
        <end position="267"/>
    </location>
</feature>
<feature type="compositionally biased region" description="Gly residues" evidence="6">
    <location>
        <begin position="462"/>
        <end position="471"/>
    </location>
</feature>
<evidence type="ECO:0000256" key="5">
    <source>
        <dbReference type="SAM" id="Coils"/>
    </source>
</evidence>
<dbReference type="OrthoDB" id="1939479at2759"/>
<organism evidence="8 9">
    <name type="scientific">Colletotrichum tanaceti</name>
    <dbReference type="NCBI Taxonomy" id="1306861"/>
    <lineage>
        <taxon>Eukaryota</taxon>
        <taxon>Fungi</taxon>
        <taxon>Dikarya</taxon>
        <taxon>Ascomycota</taxon>
        <taxon>Pezizomycotina</taxon>
        <taxon>Sordariomycetes</taxon>
        <taxon>Hypocreomycetidae</taxon>
        <taxon>Glomerellales</taxon>
        <taxon>Glomerellaceae</taxon>
        <taxon>Colletotrichum</taxon>
        <taxon>Colletotrichum destructivum species complex</taxon>
    </lineage>
</organism>
<dbReference type="PANTHER" id="PTHR46468:SF1">
    <property type="entry name" value="SENTRIN-SPECIFIC PROTEASE 8"/>
    <property type="match status" value="1"/>
</dbReference>
<feature type="region of interest" description="Disordered" evidence="6">
    <location>
        <begin position="462"/>
        <end position="484"/>
    </location>
</feature>
<accession>A0A4U6XW10</accession>
<dbReference type="GO" id="GO:0000338">
    <property type="term" value="P:protein deneddylation"/>
    <property type="evidence" value="ECO:0007669"/>
    <property type="project" value="TreeGrafter"/>
</dbReference>
<dbReference type="GO" id="GO:0019784">
    <property type="term" value="F:deNEDDylase activity"/>
    <property type="evidence" value="ECO:0007669"/>
    <property type="project" value="InterPro"/>
</dbReference>
<keyword evidence="9" id="KW-1185">Reference proteome</keyword>
<feature type="compositionally biased region" description="Basic and acidic residues" evidence="6">
    <location>
        <begin position="838"/>
        <end position="853"/>
    </location>
</feature>
<comment type="caution">
    <text evidence="8">The sequence shown here is derived from an EMBL/GenBank/DDBJ whole genome shotgun (WGS) entry which is preliminary data.</text>
</comment>
<dbReference type="PANTHER" id="PTHR46468">
    <property type="entry name" value="SENTRIN-SPECIFIC PROTEASE 8"/>
    <property type="match status" value="1"/>
</dbReference>
<feature type="domain" description="Ubiquitin-like protease family profile" evidence="7">
    <location>
        <begin position="490"/>
        <end position="645"/>
    </location>
</feature>
<dbReference type="InterPro" id="IPR038765">
    <property type="entry name" value="Papain-like_cys_pep_sf"/>
</dbReference>
<feature type="compositionally biased region" description="Basic and acidic residues" evidence="6">
    <location>
        <begin position="364"/>
        <end position="373"/>
    </location>
</feature>
<feature type="region of interest" description="Disordered" evidence="6">
    <location>
        <begin position="326"/>
        <end position="436"/>
    </location>
</feature>
<dbReference type="AlphaFoldDB" id="A0A4U6XW10"/>
<name>A0A4U6XW10_9PEZI</name>
<reference evidence="8 9" key="1">
    <citation type="journal article" date="2019" name="PLoS ONE">
        <title>Comparative genome analysis indicates high evolutionary potential of pathogenicity genes in Colletotrichum tanaceti.</title>
        <authorList>
            <person name="Lelwala R.V."/>
            <person name="Korhonen P.K."/>
            <person name="Young N.D."/>
            <person name="Scott J.B."/>
            <person name="Ades P.A."/>
            <person name="Gasser R.B."/>
            <person name="Taylor P.W.J."/>
        </authorList>
    </citation>
    <scope>NUCLEOTIDE SEQUENCE [LARGE SCALE GENOMIC DNA]</scope>
    <source>
        <strain evidence="8">BRIP57314</strain>
    </source>
</reference>
<protein>
    <recommendedName>
        <fullName evidence="7">Ubiquitin-like protease family profile domain-containing protein</fullName>
    </recommendedName>
</protein>
<dbReference type="Gene3D" id="3.40.395.10">
    <property type="entry name" value="Adenoviral Proteinase, Chain A"/>
    <property type="match status" value="1"/>
</dbReference>
<dbReference type="InterPro" id="IPR003653">
    <property type="entry name" value="Peptidase_C48_C"/>
</dbReference>
<dbReference type="SUPFAM" id="SSF54001">
    <property type="entry name" value="Cysteine proteinases"/>
    <property type="match status" value="1"/>
</dbReference>
<evidence type="ECO:0000256" key="3">
    <source>
        <dbReference type="ARBA" id="ARBA00022801"/>
    </source>
</evidence>
<comment type="similarity">
    <text evidence="1">Belongs to the peptidase C48 family.</text>
</comment>
<feature type="compositionally biased region" description="Low complexity" evidence="6">
    <location>
        <begin position="113"/>
        <end position="122"/>
    </location>
</feature>
<dbReference type="EMBL" id="PJEX01000002">
    <property type="protein sequence ID" value="TKW60069.1"/>
    <property type="molecule type" value="Genomic_DNA"/>
</dbReference>
<gene>
    <name evidence="8" type="ORF">CTA1_3112</name>
</gene>
<evidence type="ECO:0000256" key="6">
    <source>
        <dbReference type="SAM" id="MobiDB-lite"/>
    </source>
</evidence>
<feature type="region of interest" description="Disordered" evidence="6">
    <location>
        <begin position="820"/>
        <end position="874"/>
    </location>
</feature>
<evidence type="ECO:0000256" key="4">
    <source>
        <dbReference type="ARBA" id="ARBA00022807"/>
    </source>
</evidence>
<keyword evidence="2" id="KW-0645">Protease</keyword>
<dbReference type="STRING" id="1306861.A0A4U6XW10"/>
<evidence type="ECO:0000313" key="8">
    <source>
        <dbReference type="EMBL" id="TKW60069.1"/>
    </source>
</evidence>
<dbReference type="Pfam" id="PF02902">
    <property type="entry name" value="Peptidase_C48"/>
    <property type="match status" value="1"/>
</dbReference>
<feature type="region of interest" description="Disordered" evidence="6">
    <location>
        <begin position="110"/>
        <end position="132"/>
    </location>
</feature>
<dbReference type="InterPro" id="IPR044613">
    <property type="entry name" value="Nep1/2-like"/>
</dbReference>
<sequence length="874" mass="96351">MSSMLQSRRSASPVPVPEHEARLRQTLETLNSLGQTTTDTAIARLWHQLELDFYAFAPASASAVTSAPSTPAAASPPAPSSPTSSFQSWALRNVDRQILGLATDGQHLHHLTSKANGTTNGKGTKGSGGRDSRLNAVARKYDASPGIFCFLFGTDLFPSCRPALDALTRLHASHPDYNIMTLFAAYENVPKHETVGKSTTRSITHKNRLKKCIESLDPNAWHTRKGKKGTTSRRDKTSLSSPPPIADNHPPSDQETSEDADSSDGEPCEASNQYSPLPGPVLVRSADDADVSADGRKTHGWESDEDDPEQERNCLSHGLSTVFEDGESHLDLFPTSPLNTERRSRHHKPRITSGSPSPGFDSHPPSETKKPHETPPLTARGPWQFNNDSFQFNIMPAEPHDTDDENLTNKRRSLPAVDPGRAAKQRRFSVDKSGAKTVDRQHEALAVPGPVFEGATSAGVPAGGNEVGVGPLGPSEPINQGKSYASRPSLESLIAACPRLAPKQWLNDVVINTLMGRLAGPATAPLDSFTVESKLTDRRSLQLRKVIQGKEIVMIPVNEGGNHWVLYVFKQSDASLTRYDSLRCSSAPAPAPSRGSTCRNVSRLLGAVLELSAEKPLTAHWSLDCPQQDNTWDCGLHVLWCARMVAARLPVDGAVVLDRICLRHELCTSSAASIPPELLHEAWMPMFRDPSCLALRTRWLVEYRSRRNKLEELDRPGYFQRDAVRTMLQNDSRYTRQGAVVALISRLHELHWTHLCAAIDANRLYREDQKRVEEDLAKYRNAIRLISQRPSPPLLRATLSEGQRQVFASFASMAGAVSTMLEEKQPTPHGADDDDSVDDQHDGYKNGNDRGGDDYNGSNVRKWYRNSTHRYRRE</sequence>
<evidence type="ECO:0000313" key="9">
    <source>
        <dbReference type="Proteomes" id="UP000310108"/>
    </source>
</evidence>
<evidence type="ECO:0000259" key="7">
    <source>
        <dbReference type="PROSITE" id="PS50600"/>
    </source>
</evidence>
<feature type="region of interest" description="Disordered" evidence="6">
    <location>
        <begin position="215"/>
        <end position="313"/>
    </location>
</feature>
<keyword evidence="3" id="KW-0378">Hydrolase</keyword>
<keyword evidence="4" id="KW-0788">Thiol protease</keyword>
<feature type="compositionally biased region" description="Basic residues" evidence="6">
    <location>
        <begin position="222"/>
        <end position="231"/>
    </location>
</feature>
<keyword evidence="5" id="KW-0175">Coiled coil</keyword>
<feature type="region of interest" description="Disordered" evidence="6">
    <location>
        <begin position="66"/>
        <end position="86"/>
    </location>
</feature>
<dbReference type="Proteomes" id="UP000310108">
    <property type="component" value="Unassembled WGS sequence"/>
</dbReference>
<dbReference type="GO" id="GO:0008234">
    <property type="term" value="F:cysteine-type peptidase activity"/>
    <property type="evidence" value="ECO:0007669"/>
    <property type="project" value="UniProtKB-KW"/>
</dbReference>